<gene>
    <name evidence="3" type="ORF">NLI96_g4741</name>
</gene>
<evidence type="ECO:0000313" key="3">
    <source>
        <dbReference type="EMBL" id="KAJ3485747.1"/>
    </source>
</evidence>
<dbReference type="Pfam" id="PF20236">
    <property type="entry name" value="DUF6593"/>
    <property type="match status" value="1"/>
</dbReference>
<sequence>MKVERADSVYIGTPEDRDVHHSSSSPSQSEVKCKIEDQSTDNLPLVPSRSPNFLSEMSHHMNPYTQGGWSAGNGQSNGLHYWNESSETPSVFGALPTVTTPSIPGSITYKFTRFNSTILNCSVVDPQGRVACRIVTEASAPTCTVFKDNESRVIAKVHWQPHATLEIRGVTQRQRVKDWLRLSTDGARRYMEIGGVRYAWKPDHSFICLYDTTSPAPMVLARIARGRGEVHLDISTEAIRRLLEPCIVATAMLVCGQNID</sequence>
<evidence type="ECO:0000256" key="1">
    <source>
        <dbReference type="SAM" id="MobiDB-lite"/>
    </source>
</evidence>
<evidence type="ECO:0000259" key="2">
    <source>
        <dbReference type="Pfam" id="PF20236"/>
    </source>
</evidence>
<proteinExistence type="predicted"/>
<feature type="region of interest" description="Disordered" evidence="1">
    <location>
        <begin position="1"/>
        <end position="59"/>
    </location>
</feature>
<protein>
    <recommendedName>
        <fullName evidence="2">DUF6593 domain-containing protein</fullName>
    </recommendedName>
</protein>
<accession>A0AAD5YJT9</accession>
<dbReference type="InterPro" id="IPR046528">
    <property type="entry name" value="DUF6593"/>
</dbReference>
<name>A0AAD5YJT9_9APHY</name>
<dbReference type="Proteomes" id="UP001212997">
    <property type="component" value="Unassembled WGS sequence"/>
</dbReference>
<reference evidence="3" key="1">
    <citation type="submission" date="2022-07" db="EMBL/GenBank/DDBJ databases">
        <title>Genome Sequence of Physisporinus lineatus.</title>
        <authorList>
            <person name="Buettner E."/>
        </authorList>
    </citation>
    <scope>NUCLEOTIDE SEQUENCE</scope>
    <source>
        <strain evidence="3">VT162</strain>
    </source>
</reference>
<organism evidence="3 4">
    <name type="scientific">Meripilus lineatus</name>
    <dbReference type="NCBI Taxonomy" id="2056292"/>
    <lineage>
        <taxon>Eukaryota</taxon>
        <taxon>Fungi</taxon>
        <taxon>Dikarya</taxon>
        <taxon>Basidiomycota</taxon>
        <taxon>Agaricomycotina</taxon>
        <taxon>Agaricomycetes</taxon>
        <taxon>Polyporales</taxon>
        <taxon>Meripilaceae</taxon>
        <taxon>Meripilus</taxon>
    </lineage>
</organism>
<feature type="domain" description="DUF6593" evidence="2">
    <location>
        <begin position="118"/>
        <end position="231"/>
    </location>
</feature>
<evidence type="ECO:0000313" key="4">
    <source>
        <dbReference type="Proteomes" id="UP001212997"/>
    </source>
</evidence>
<keyword evidence="4" id="KW-1185">Reference proteome</keyword>
<comment type="caution">
    <text evidence="3">The sequence shown here is derived from an EMBL/GenBank/DDBJ whole genome shotgun (WGS) entry which is preliminary data.</text>
</comment>
<dbReference type="EMBL" id="JANAWD010000143">
    <property type="protein sequence ID" value="KAJ3485747.1"/>
    <property type="molecule type" value="Genomic_DNA"/>
</dbReference>
<dbReference type="AlphaFoldDB" id="A0AAD5YJT9"/>